<keyword evidence="3" id="KW-1185">Reference proteome</keyword>
<organism evidence="2 3">
    <name type="scientific">Ameca splendens</name>
    <dbReference type="NCBI Taxonomy" id="208324"/>
    <lineage>
        <taxon>Eukaryota</taxon>
        <taxon>Metazoa</taxon>
        <taxon>Chordata</taxon>
        <taxon>Craniata</taxon>
        <taxon>Vertebrata</taxon>
        <taxon>Euteleostomi</taxon>
        <taxon>Actinopterygii</taxon>
        <taxon>Neopterygii</taxon>
        <taxon>Teleostei</taxon>
        <taxon>Neoteleostei</taxon>
        <taxon>Acanthomorphata</taxon>
        <taxon>Ovalentaria</taxon>
        <taxon>Atherinomorphae</taxon>
        <taxon>Cyprinodontiformes</taxon>
        <taxon>Goodeidae</taxon>
        <taxon>Ameca</taxon>
    </lineage>
</organism>
<feature type="compositionally biased region" description="Polar residues" evidence="1">
    <location>
        <begin position="62"/>
        <end position="88"/>
    </location>
</feature>
<feature type="compositionally biased region" description="Polar residues" evidence="1">
    <location>
        <begin position="31"/>
        <end position="45"/>
    </location>
</feature>
<sequence>MHLSTTPETEEKRARLASSKWQRGQAEDTFTPLQDDTYTSNQETSSGEEEKYLPPCRHMLKRQSSIKQSTPSITQRVFTSPPQESTVKPQKVVSTKKRGQRKSAPAPTLPAASDGWRNREEEDATKSTPFCAGKRTRTCSGKDGVLDSLAVVSTIFQQNNCKYYH</sequence>
<evidence type="ECO:0000256" key="1">
    <source>
        <dbReference type="SAM" id="MobiDB-lite"/>
    </source>
</evidence>
<comment type="caution">
    <text evidence="2">The sequence shown here is derived from an EMBL/GenBank/DDBJ whole genome shotgun (WGS) entry which is preliminary data.</text>
</comment>
<dbReference type="EMBL" id="JAHRIP010054126">
    <property type="protein sequence ID" value="MEQ2301673.1"/>
    <property type="molecule type" value="Genomic_DNA"/>
</dbReference>
<dbReference type="Proteomes" id="UP001469553">
    <property type="component" value="Unassembled WGS sequence"/>
</dbReference>
<evidence type="ECO:0000313" key="3">
    <source>
        <dbReference type="Proteomes" id="UP001469553"/>
    </source>
</evidence>
<proteinExistence type="predicted"/>
<gene>
    <name evidence="2" type="ORF">AMECASPLE_038453</name>
</gene>
<evidence type="ECO:0000313" key="2">
    <source>
        <dbReference type="EMBL" id="MEQ2301673.1"/>
    </source>
</evidence>
<name>A0ABV0Z634_9TELE</name>
<feature type="region of interest" description="Disordered" evidence="1">
    <location>
        <begin position="1"/>
        <end position="134"/>
    </location>
</feature>
<reference evidence="2 3" key="1">
    <citation type="submission" date="2021-06" db="EMBL/GenBank/DDBJ databases">
        <authorList>
            <person name="Palmer J.M."/>
        </authorList>
    </citation>
    <scope>NUCLEOTIDE SEQUENCE [LARGE SCALE GENOMIC DNA]</scope>
    <source>
        <strain evidence="2 3">AS_MEX2019</strain>
        <tissue evidence="2">Muscle</tissue>
    </source>
</reference>
<accession>A0ABV0Z634</accession>
<protein>
    <submittedName>
        <fullName evidence="2">Uncharacterized protein</fullName>
    </submittedName>
</protein>